<evidence type="ECO:0000256" key="2">
    <source>
        <dbReference type="ARBA" id="ARBA00007069"/>
    </source>
</evidence>
<evidence type="ECO:0000256" key="5">
    <source>
        <dbReference type="ARBA" id="ARBA00022692"/>
    </source>
</evidence>
<keyword evidence="4" id="KW-1003">Cell membrane</keyword>
<accession>A0A7W8H8K5</accession>
<dbReference type="GO" id="GO:0055085">
    <property type="term" value="P:transmembrane transport"/>
    <property type="evidence" value="ECO:0007669"/>
    <property type="project" value="InterPro"/>
</dbReference>
<evidence type="ECO:0000259" key="9">
    <source>
        <dbReference type="PROSITE" id="PS50928"/>
    </source>
</evidence>
<dbReference type="SUPFAM" id="SSF53850">
    <property type="entry name" value="Periplasmic binding protein-like II"/>
    <property type="match status" value="1"/>
</dbReference>
<dbReference type="Proteomes" id="UP000543642">
    <property type="component" value="Unassembled WGS sequence"/>
</dbReference>
<dbReference type="PANTHER" id="PTHR43848:SF2">
    <property type="entry name" value="PUTRESCINE TRANSPORT SYSTEM PERMEASE PROTEIN POTI"/>
    <property type="match status" value="1"/>
</dbReference>
<evidence type="ECO:0000256" key="7">
    <source>
        <dbReference type="ARBA" id="ARBA00023136"/>
    </source>
</evidence>
<evidence type="ECO:0000256" key="6">
    <source>
        <dbReference type="ARBA" id="ARBA00022989"/>
    </source>
</evidence>
<dbReference type="InterPro" id="IPR000515">
    <property type="entry name" value="MetI-like"/>
</dbReference>
<gene>
    <name evidence="10" type="ORF">HNP82_001014</name>
</gene>
<dbReference type="InterPro" id="IPR001188">
    <property type="entry name" value="Sperm_putr-bd"/>
</dbReference>
<dbReference type="InterPro" id="IPR006059">
    <property type="entry name" value="SBP"/>
</dbReference>
<proteinExistence type="inferred from homology"/>
<evidence type="ECO:0000256" key="8">
    <source>
        <dbReference type="RuleBase" id="RU363032"/>
    </source>
</evidence>
<evidence type="ECO:0000256" key="3">
    <source>
        <dbReference type="ARBA" id="ARBA00022448"/>
    </source>
</evidence>
<dbReference type="GO" id="GO:0005886">
    <property type="term" value="C:plasma membrane"/>
    <property type="evidence" value="ECO:0007669"/>
    <property type="project" value="UniProtKB-SubCell"/>
</dbReference>
<dbReference type="GO" id="GO:0015846">
    <property type="term" value="P:polyamine transport"/>
    <property type="evidence" value="ECO:0007669"/>
    <property type="project" value="InterPro"/>
</dbReference>
<feature type="domain" description="ABC transmembrane type-1" evidence="9">
    <location>
        <begin position="62"/>
        <end position="249"/>
    </location>
</feature>
<dbReference type="Gene3D" id="3.40.190.10">
    <property type="entry name" value="Periplasmic binding protein-like II"/>
    <property type="match status" value="2"/>
</dbReference>
<evidence type="ECO:0000256" key="1">
    <source>
        <dbReference type="ARBA" id="ARBA00004651"/>
    </source>
</evidence>
<dbReference type="PROSITE" id="PS50928">
    <property type="entry name" value="ABC_TM1"/>
    <property type="match status" value="1"/>
</dbReference>
<evidence type="ECO:0000313" key="10">
    <source>
        <dbReference type="EMBL" id="MBB5263909.1"/>
    </source>
</evidence>
<keyword evidence="11" id="KW-1185">Reference proteome</keyword>
<comment type="caution">
    <text evidence="10">The sequence shown here is derived from an EMBL/GenBank/DDBJ whole genome shotgun (WGS) entry which is preliminary data.</text>
</comment>
<dbReference type="PANTHER" id="PTHR43848">
    <property type="entry name" value="PUTRESCINE TRANSPORT SYSTEM PERMEASE PROTEIN POTI"/>
    <property type="match status" value="1"/>
</dbReference>
<feature type="transmembrane region" description="Helical" evidence="8">
    <location>
        <begin position="61"/>
        <end position="85"/>
    </location>
</feature>
<dbReference type="CDD" id="cd06261">
    <property type="entry name" value="TM_PBP2"/>
    <property type="match status" value="1"/>
</dbReference>
<feature type="transmembrane region" description="Helical" evidence="8">
    <location>
        <begin position="229"/>
        <end position="252"/>
    </location>
</feature>
<keyword evidence="6 8" id="KW-1133">Transmembrane helix</keyword>
<dbReference type="GO" id="GO:0042597">
    <property type="term" value="C:periplasmic space"/>
    <property type="evidence" value="ECO:0007669"/>
    <property type="project" value="InterPro"/>
</dbReference>
<feature type="transmembrane region" description="Helical" evidence="8">
    <location>
        <begin position="130"/>
        <end position="150"/>
    </location>
</feature>
<feature type="transmembrane region" description="Helical" evidence="8">
    <location>
        <begin position="273"/>
        <end position="294"/>
    </location>
</feature>
<dbReference type="Gene3D" id="1.10.3720.10">
    <property type="entry name" value="MetI-like"/>
    <property type="match status" value="1"/>
</dbReference>
<dbReference type="Pfam" id="PF00528">
    <property type="entry name" value="BPD_transp_1"/>
    <property type="match status" value="1"/>
</dbReference>
<organism evidence="10 11">
    <name type="scientific">Catenibacillus scindens</name>
    <dbReference type="NCBI Taxonomy" id="673271"/>
    <lineage>
        <taxon>Bacteria</taxon>
        <taxon>Bacillati</taxon>
        <taxon>Bacillota</taxon>
        <taxon>Clostridia</taxon>
        <taxon>Lachnospirales</taxon>
        <taxon>Lachnospiraceae</taxon>
        <taxon>Catenibacillus</taxon>
    </lineage>
</organism>
<evidence type="ECO:0000313" key="11">
    <source>
        <dbReference type="Proteomes" id="UP000543642"/>
    </source>
</evidence>
<dbReference type="EMBL" id="JACHFW010000003">
    <property type="protein sequence ID" value="MBB5263909.1"/>
    <property type="molecule type" value="Genomic_DNA"/>
</dbReference>
<dbReference type="InterPro" id="IPR051789">
    <property type="entry name" value="Bact_Polyamine_Transport"/>
</dbReference>
<keyword evidence="5 8" id="KW-0812">Transmembrane</keyword>
<dbReference type="RefSeq" id="WP_183772163.1">
    <property type="nucleotide sequence ID" value="NZ_CAWVEG010000140.1"/>
</dbReference>
<keyword evidence="7 8" id="KW-0472">Membrane</keyword>
<dbReference type="CDD" id="cd13663">
    <property type="entry name" value="PBP2_PotD_PotF_like_2"/>
    <property type="match status" value="1"/>
</dbReference>
<evidence type="ECO:0000256" key="4">
    <source>
        <dbReference type="ARBA" id="ARBA00022475"/>
    </source>
</evidence>
<name>A0A7W8H8K5_9FIRM</name>
<dbReference type="SUPFAM" id="SSF161098">
    <property type="entry name" value="MetI-like"/>
    <property type="match status" value="1"/>
</dbReference>
<comment type="subcellular location">
    <subcellularLocation>
        <location evidence="1 8">Cell membrane</location>
        <topology evidence="1 8">Multi-pass membrane protein</topology>
    </subcellularLocation>
</comment>
<protein>
    <submittedName>
        <fullName evidence="10">Spermidine/putrescine transport system permease protein</fullName>
    </submittedName>
</protein>
<dbReference type="InterPro" id="IPR035906">
    <property type="entry name" value="MetI-like_sf"/>
</dbReference>
<keyword evidence="3 8" id="KW-0813">Transport</keyword>
<dbReference type="AlphaFoldDB" id="A0A7W8H8K5"/>
<dbReference type="GO" id="GO:0019808">
    <property type="term" value="F:polyamine binding"/>
    <property type="evidence" value="ECO:0007669"/>
    <property type="project" value="InterPro"/>
</dbReference>
<feature type="transmembrane region" description="Helical" evidence="8">
    <location>
        <begin position="12"/>
        <end position="32"/>
    </location>
</feature>
<reference evidence="10 11" key="1">
    <citation type="submission" date="2020-08" db="EMBL/GenBank/DDBJ databases">
        <title>Genomic Encyclopedia of Type Strains, Phase IV (KMG-IV): sequencing the most valuable type-strain genomes for metagenomic binning, comparative biology and taxonomic classification.</title>
        <authorList>
            <person name="Goeker M."/>
        </authorList>
    </citation>
    <scope>NUCLEOTIDE SEQUENCE [LARGE SCALE GENOMIC DNA]</scope>
    <source>
        <strain evidence="10 11">DSM 106146</strain>
    </source>
</reference>
<sequence length="621" mass="70148">MKRLRRFLSRFYMALCFIFFYLPILVTVIYSFNSSKSLTNFTGFSLRWYEDLLSNSEIMSAVYVSVTVALLSTVISTVLGTMTALGLSKSRKFLREYLLNVNNIPILNPDIVSAISLMLLFSSIGMPKGYWTMLLAHISFCTPFVITSVYPKVRSLDPNLANAAMDLGATPFQALTKVILPMIRPGVFAGALLAFTMSFDDFVISYFVSGNGVKNISIIVYNMTKRINPTINALSTIVIVVIVVILLCVNVIPVIRKKKKNTENSYSKHRKRTYIGAAAACLIIVCLVAGIWAAGKGGKKTLYVYNAGEYIDPDLLTQFEDEYDCTVIYDTFESNEMMYTKLSSGERYDVLVPSDYMIERLIREEYLQPIQWDRITNKDGLMSEVMDKSYDPGNVYSVPYFWGTVGILYDTTQVSSEDISQGWDVLMNPKYKGNLYMYDSERDSFMVALKALGYSMNTHNEEEIQKAYDWLIAQRDTMNPVYAGDDVIDNMISGNKALAIVYSGDASYIMSENENMDYYTPGQGTNLWYDAMVITKDCQETELAHQFIDFMLRDDVALANTEYVGYTSVVASAYEAMQETTYAGIGAYVPDIHGANNEIFVYQDTEIKQLFAELWTKVKAQ</sequence>
<feature type="transmembrane region" description="Helical" evidence="8">
    <location>
        <begin position="106"/>
        <end position="124"/>
    </location>
</feature>
<dbReference type="Pfam" id="PF13416">
    <property type="entry name" value="SBP_bac_8"/>
    <property type="match status" value="1"/>
</dbReference>
<comment type="similarity">
    <text evidence="2">Belongs to the binding-protein-dependent transport system permease family. CysTW subfamily.</text>
</comment>
<dbReference type="PRINTS" id="PR00909">
    <property type="entry name" value="SPERMDNBNDNG"/>
</dbReference>